<name>A0ABW3ZUE1_9BACI</name>
<evidence type="ECO:0000256" key="2">
    <source>
        <dbReference type="SAM" id="SignalP"/>
    </source>
</evidence>
<comment type="caution">
    <text evidence="3">The sequence shown here is derived from an EMBL/GenBank/DDBJ whole genome shotgun (WGS) entry which is preliminary data.</text>
</comment>
<keyword evidence="4" id="KW-1185">Reference proteome</keyword>
<reference evidence="4" key="1">
    <citation type="journal article" date="2019" name="Int. J. Syst. Evol. Microbiol.">
        <title>The Global Catalogue of Microorganisms (GCM) 10K type strain sequencing project: providing services to taxonomists for standard genome sequencing and annotation.</title>
        <authorList>
            <consortium name="The Broad Institute Genomics Platform"/>
            <consortium name="The Broad Institute Genome Sequencing Center for Infectious Disease"/>
            <person name="Wu L."/>
            <person name="Ma J."/>
        </authorList>
    </citation>
    <scope>NUCLEOTIDE SEQUENCE [LARGE SCALE GENOMIC DNA]</scope>
    <source>
        <strain evidence="4">CCUG 54822</strain>
    </source>
</reference>
<feature type="compositionally biased region" description="Acidic residues" evidence="1">
    <location>
        <begin position="33"/>
        <end position="56"/>
    </location>
</feature>
<dbReference type="RefSeq" id="WP_382399768.1">
    <property type="nucleotide sequence ID" value="NZ_JBHTNH010000019.1"/>
</dbReference>
<feature type="chain" id="PRO_5046558363" evidence="2">
    <location>
        <begin position="20"/>
        <end position="318"/>
    </location>
</feature>
<dbReference type="Gene3D" id="2.50.20.20">
    <property type="match status" value="1"/>
</dbReference>
<feature type="region of interest" description="Disordered" evidence="1">
    <location>
        <begin position="23"/>
        <end position="61"/>
    </location>
</feature>
<accession>A0ABW3ZUE1</accession>
<dbReference type="Pfam" id="PF20316">
    <property type="entry name" value="DUF6612"/>
    <property type="match status" value="1"/>
</dbReference>
<dbReference type="EMBL" id="JBHTNH010000019">
    <property type="protein sequence ID" value="MFD1361833.1"/>
    <property type="molecule type" value="Genomic_DNA"/>
</dbReference>
<dbReference type="PROSITE" id="PS51257">
    <property type="entry name" value="PROKAR_LIPOPROTEIN"/>
    <property type="match status" value="1"/>
</dbReference>
<dbReference type="InterPro" id="IPR046720">
    <property type="entry name" value="DUF6612"/>
</dbReference>
<gene>
    <name evidence="3" type="ORF">ACFQ4A_09220</name>
</gene>
<feature type="signal peptide" evidence="2">
    <location>
        <begin position="1"/>
        <end position="19"/>
    </location>
</feature>
<organism evidence="3 4">
    <name type="scientific">Lentibacillus salinarum</name>
    <dbReference type="NCBI Taxonomy" id="446820"/>
    <lineage>
        <taxon>Bacteria</taxon>
        <taxon>Bacillati</taxon>
        <taxon>Bacillota</taxon>
        <taxon>Bacilli</taxon>
        <taxon>Bacillales</taxon>
        <taxon>Bacillaceae</taxon>
        <taxon>Lentibacillus</taxon>
    </lineage>
</organism>
<keyword evidence="2" id="KW-0732">Signal</keyword>
<feature type="compositionally biased region" description="Polar residues" evidence="1">
    <location>
        <begin position="23"/>
        <end position="32"/>
    </location>
</feature>
<dbReference type="Proteomes" id="UP001597178">
    <property type="component" value="Unassembled WGS sequence"/>
</dbReference>
<evidence type="ECO:0000256" key="1">
    <source>
        <dbReference type="SAM" id="MobiDB-lite"/>
    </source>
</evidence>
<sequence length="318" mass="36421">MKKNLNIFLIMTFIMLLVAACGQSDSDASGSNDENENTEATEEETEQEEQEEELTAEDVVIKSSEAMQDWPGMEYTSDMQQNVTVTQGEQEESFDQTMNMSARMTLDPMTMEMSGETNMQGMQMPIESYYVDNVMYTEAEGQWIGIEGMDLDQFAQQSQGQNPTEQMEQFKDMITELSDGNDESEFISMQEEDNEYVVEMNLDEEASAKVMDIAMEQLEGTMEQQLQQMGAGNALQDMQIKNMHQTYDIDKESFEQSKIEQQMEIEMPIEDVNMTMDMDMTTEIIGKVEEEVTVPDDVKDNADMISMEELQNEQEQIE</sequence>
<evidence type="ECO:0000313" key="4">
    <source>
        <dbReference type="Proteomes" id="UP001597178"/>
    </source>
</evidence>
<proteinExistence type="predicted"/>
<evidence type="ECO:0000313" key="3">
    <source>
        <dbReference type="EMBL" id="MFD1361833.1"/>
    </source>
</evidence>
<protein>
    <submittedName>
        <fullName evidence="3">DUF6612 family protein</fullName>
    </submittedName>
</protein>